<sequence length="570" mass="64220">KPLMKLPTEIRQQILYHLPVDEYLTEIALTSKTLLFADLILSDFYTTQTHLKAANIDKDWKAWAKLPRNYRALLLSYEFLWLSFDRYCPSSLYPLVIKTIKHSLLFNRMVSPALATWTPWKFACRLGDCDILESFVQHHDIERGIFMQILVEINRYGRGGQYLPVLKMLQKKNLLDSKFLSLLYVQAAQHGNTDIVRYLLSETALDPTTDTAGIVILFACTNGITDIAKKLLEDLRIDLGLNRPLGNNPFVAAAKSGNMEILKVLLKHQSSMAQIESRQIMGHRLVKKPIETFGIATAMAVQAGHLAVFDVLIVDPRTELSTDNNAILCAVCEKGHTNLLRRLLDDSRIDWSEKHSNALKYACINGHYEVLAMLLADDRVDCSEKNTNELLTLASKNGHLEVVKLLLANSQIHYSSSQISKAVIYACKNGRIEIVKTLLNESANPSVAYNAAILWAWQFGHKDILSSVLLKVETIVDKNLSFQLACENSEWLHLVIVLLRDDGVNPSYNESKSLRVACEKGHVEIVRYLLADGRADPRASDNDAIRAATQHGHEKILALLKEDSRIKKAL</sequence>
<reference evidence="5" key="1">
    <citation type="submission" date="2020-05" db="EMBL/GenBank/DDBJ databases">
        <title>Phylogenomic resolution of chytrid fungi.</title>
        <authorList>
            <person name="Stajich J.E."/>
            <person name="Amses K."/>
            <person name="Simmons R."/>
            <person name="Seto K."/>
            <person name="Myers J."/>
            <person name="Bonds A."/>
            <person name="Quandt C.A."/>
            <person name="Barry K."/>
            <person name="Liu P."/>
            <person name="Grigoriev I."/>
            <person name="Longcore J.E."/>
            <person name="James T.Y."/>
        </authorList>
    </citation>
    <scope>NUCLEOTIDE SEQUENCE</scope>
    <source>
        <strain evidence="5">JEL0513</strain>
    </source>
</reference>
<dbReference type="InterPro" id="IPR051165">
    <property type="entry name" value="Multifunctional_ANK_Repeat"/>
</dbReference>
<dbReference type="InterPro" id="IPR001810">
    <property type="entry name" value="F-box_dom"/>
</dbReference>
<dbReference type="PROSITE" id="PS50181">
    <property type="entry name" value="FBOX"/>
    <property type="match status" value="1"/>
</dbReference>
<dbReference type="PANTHER" id="PTHR24123:SF33">
    <property type="entry name" value="PROTEIN HOS4"/>
    <property type="match status" value="1"/>
</dbReference>
<evidence type="ECO:0000256" key="1">
    <source>
        <dbReference type="ARBA" id="ARBA00022737"/>
    </source>
</evidence>
<dbReference type="InterPro" id="IPR036770">
    <property type="entry name" value="Ankyrin_rpt-contain_sf"/>
</dbReference>
<dbReference type="AlphaFoldDB" id="A0AAD5XKD0"/>
<comment type="caution">
    <text evidence="5">The sequence shown here is derived from an EMBL/GenBank/DDBJ whole genome shotgun (WGS) entry which is preliminary data.</text>
</comment>
<dbReference type="SMART" id="SM00248">
    <property type="entry name" value="ANK"/>
    <property type="match status" value="8"/>
</dbReference>
<keyword evidence="6" id="KW-1185">Reference proteome</keyword>
<feature type="repeat" description="ANK" evidence="3">
    <location>
        <begin position="245"/>
        <end position="277"/>
    </location>
</feature>
<dbReference type="Proteomes" id="UP001211907">
    <property type="component" value="Unassembled WGS sequence"/>
</dbReference>
<keyword evidence="1" id="KW-0677">Repeat</keyword>
<proteinExistence type="predicted"/>
<feature type="domain" description="F-box" evidence="4">
    <location>
        <begin position="1"/>
        <end position="44"/>
    </location>
</feature>
<name>A0AAD5XKD0_9FUNG</name>
<feature type="non-terminal residue" evidence="5">
    <location>
        <position position="1"/>
    </location>
</feature>
<keyword evidence="2 3" id="KW-0040">ANK repeat</keyword>
<dbReference type="EMBL" id="JADGJH010000112">
    <property type="protein sequence ID" value="KAJ3137629.1"/>
    <property type="molecule type" value="Genomic_DNA"/>
</dbReference>
<organism evidence="5 6">
    <name type="scientific">Physocladia obscura</name>
    <dbReference type="NCBI Taxonomy" id="109957"/>
    <lineage>
        <taxon>Eukaryota</taxon>
        <taxon>Fungi</taxon>
        <taxon>Fungi incertae sedis</taxon>
        <taxon>Chytridiomycota</taxon>
        <taxon>Chytridiomycota incertae sedis</taxon>
        <taxon>Chytridiomycetes</taxon>
        <taxon>Chytridiales</taxon>
        <taxon>Chytriomycetaceae</taxon>
        <taxon>Physocladia</taxon>
    </lineage>
</organism>
<evidence type="ECO:0000256" key="3">
    <source>
        <dbReference type="PROSITE-ProRule" id="PRU00023"/>
    </source>
</evidence>
<dbReference type="PROSITE" id="PS50088">
    <property type="entry name" value="ANK_REPEAT"/>
    <property type="match status" value="1"/>
</dbReference>
<evidence type="ECO:0000313" key="6">
    <source>
        <dbReference type="Proteomes" id="UP001211907"/>
    </source>
</evidence>
<dbReference type="Gene3D" id="1.25.40.20">
    <property type="entry name" value="Ankyrin repeat-containing domain"/>
    <property type="match status" value="3"/>
</dbReference>
<dbReference type="SUPFAM" id="SSF48403">
    <property type="entry name" value="Ankyrin repeat"/>
    <property type="match status" value="1"/>
</dbReference>
<accession>A0AAD5XKD0</accession>
<protein>
    <recommendedName>
        <fullName evidence="4">F-box domain-containing protein</fullName>
    </recommendedName>
</protein>
<evidence type="ECO:0000259" key="4">
    <source>
        <dbReference type="PROSITE" id="PS50181"/>
    </source>
</evidence>
<gene>
    <name evidence="5" type="ORF">HK100_000604</name>
</gene>
<dbReference type="Pfam" id="PF12796">
    <property type="entry name" value="Ank_2"/>
    <property type="match status" value="2"/>
</dbReference>
<dbReference type="Pfam" id="PF00023">
    <property type="entry name" value="Ank"/>
    <property type="match status" value="1"/>
</dbReference>
<dbReference type="InterPro" id="IPR002110">
    <property type="entry name" value="Ankyrin_rpt"/>
</dbReference>
<dbReference type="PANTHER" id="PTHR24123">
    <property type="entry name" value="ANKYRIN REPEAT-CONTAINING"/>
    <property type="match status" value="1"/>
</dbReference>
<evidence type="ECO:0000313" key="5">
    <source>
        <dbReference type="EMBL" id="KAJ3137629.1"/>
    </source>
</evidence>
<evidence type="ECO:0000256" key="2">
    <source>
        <dbReference type="ARBA" id="ARBA00023043"/>
    </source>
</evidence>